<name>A0A6G0T1E6_APHGL</name>
<keyword evidence="2" id="KW-1185">Reference proteome</keyword>
<gene>
    <name evidence="1" type="ORF">AGLY_015671</name>
</gene>
<evidence type="ECO:0000313" key="1">
    <source>
        <dbReference type="EMBL" id="KAE9524024.1"/>
    </source>
</evidence>
<evidence type="ECO:0000313" key="2">
    <source>
        <dbReference type="Proteomes" id="UP000475862"/>
    </source>
</evidence>
<comment type="caution">
    <text evidence="1">The sequence shown here is derived from an EMBL/GenBank/DDBJ whole genome shotgun (WGS) entry which is preliminary data.</text>
</comment>
<organism evidence="1 2">
    <name type="scientific">Aphis glycines</name>
    <name type="common">Soybean aphid</name>
    <dbReference type="NCBI Taxonomy" id="307491"/>
    <lineage>
        <taxon>Eukaryota</taxon>
        <taxon>Metazoa</taxon>
        <taxon>Ecdysozoa</taxon>
        <taxon>Arthropoda</taxon>
        <taxon>Hexapoda</taxon>
        <taxon>Insecta</taxon>
        <taxon>Pterygota</taxon>
        <taxon>Neoptera</taxon>
        <taxon>Paraneoptera</taxon>
        <taxon>Hemiptera</taxon>
        <taxon>Sternorrhyncha</taxon>
        <taxon>Aphidomorpha</taxon>
        <taxon>Aphidoidea</taxon>
        <taxon>Aphididae</taxon>
        <taxon>Aphidini</taxon>
        <taxon>Aphis</taxon>
        <taxon>Aphis</taxon>
    </lineage>
</organism>
<sequence length="210" mass="24888">MQNCVSQNRYGKDYDEVIISFILVEKKILEKYVKRIIEIDKKKFKNTNIIPFMHGIIGDTKKKTTEIFNFSNVDKKMENFIQGSLRVILIIVKKKIKNLQIFSCNFVKKFNTKFSISFPSSSCRENSKHHYRKNFKCILENLTSYNLSQNIRIFNTKFLISVIHKNFCISNLELKIYKIFHKELKFWCIQAIKTININHLSPTTINYILG</sequence>
<reference evidence="1 2" key="1">
    <citation type="submission" date="2019-08" db="EMBL/GenBank/DDBJ databases">
        <title>The genome of the soybean aphid Biotype 1, its phylome, world population structure and adaptation to the North American continent.</title>
        <authorList>
            <person name="Giordano R."/>
            <person name="Donthu R.K."/>
            <person name="Hernandez A.G."/>
            <person name="Wright C.L."/>
            <person name="Zimin A.V."/>
        </authorList>
    </citation>
    <scope>NUCLEOTIDE SEQUENCE [LARGE SCALE GENOMIC DNA]</scope>
    <source>
        <tissue evidence="1">Whole aphids</tissue>
    </source>
</reference>
<accession>A0A6G0T1E6</accession>
<dbReference type="AlphaFoldDB" id="A0A6G0T1E6"/>
<dbReference type="Proteomes" id="UP000475862">
    <property type="component" value="Unassembled WGS sequence"/>
</dbReference>
<dbReference type="EMBL" id="VYZN01000074">
    <property type="protein sequence ID" value="KAE9524024.1"/>
    <property type="molecule type" value="Genomic_DNA"/>
</dbReference>
<protein>
    <submittedName>
        <fullName evidence="1">Uncharacterized protein</fullName>
    </submittedName>
</protein>
<proteinExistence type="predicted"/>